<feature type="domain" description="Peptidase A1" evidence="6">
    <location>
        <begin position="25"/>
        <end position="401"/>
    </location>
</feature>
<dbReference type="Pfam" id="PF14541">
    <property type="entry name" value="TAXi_C"/>
    <property type="match status" value="1"/>
</dbReference>
<dbReference type="InterPro" id="IPR032861">
    <property type="entry name" value="TAXi_N"/>
</dbReference>
<evidence type="ECO:0000313" key="7">
    <source>
        <dbReference type="EMBL" id="KAJ9548419.1"/>
    </source>
</evidence>
<dbReference type="PANTHER" id="PTHR47965:SF68">
    <property type="entry name" value="BASIC 7S GLOBULIN-LIKE"/>
    <property type="match status" value="1"/>
</dbReference>
<evidence type="ECO:0000259" key="6">
    <source>
        <dbReference type="PROSITE" id="PS51767"/>
    </source>
</evidence>
<protein>
    <recommendedName>
        <fullName evidence="6">Peptidase A1 domain-containing protein</fullName>
    </recommendedName>
</protein>
<evidence type="ECO:0000256" key="2">
    <source>
        <dbReference type="ARBA" id="ARBA00007447"/>
    </source>
</evidence>
<gene>
    <name evidence="7" type="ORF">OSB04_020962</name>
</gene>
<comment type="similarity">
    <text evidence="2">Belongs to the peptidase A1 family.</text>
</comment>
<dbReference type="FunFam" id="2.40.70.10:FF:000041">
    <property type="entry name" value="Basic 7S globulin"/>
    <property type="match status" value="1"/>
</dbReference>
<dbReference type="Pfam" id="PF14543">
    <property type="entry name" value="TAXi_N"/>
    <property type="match status" value="1"/>
</dbReference>
<dbReference type="PANTHER" id="PTHR47965">
    <property type="entry name" value="ASPARTYL PROTEASE-RELATED"/>
    <property type="match status" value="1"/>
</dbReference>
<dbReference type="Proteomes" id="UP001172457">
    <property type="component" value="Chromosome 5"/>
</dbReference>
<keyword evidence="8" id="KW-1185">Reference proteome</keyword>
<evidence type="ECO:0000256" key="5">
    <source>
        <dbReference type="SAM" id="SignalP"/>
    </source>
</evidence>
<comment type="caution">
    <text evidence="7">The sequence shown here is derived from an EMBL/GenBank/DDBJ whole genome shotgun (WGS) entry which is preliminary data.</text>
</comment>
<dbReference type="InterPro" id="IPR021109">
    <property type="entry name" value="Peptidase_aspartic_dom_sf"/>
</dbReference>
<organism evidence="7 8">
    <name type="scientific">Centaurea solstitialis</name>
    <name type="common">yellow star-thistle</name>
    <dbReference type="NCBI Taxonomy" id="347529"/>
    <lineage>
        <taxon>Eukaryota</taxon>
        <taxon>Viridiplantae</taxon>
        <taxon>Streptophyta</taxon>
        <taxon>Embryophyta</taxon>
        <taxon>Tracheophyta</taxon>
        <taxon>Spermatophyta</taxon>
        <taxon>Magnoliopsida</taxon>
        <taxon>eudicotyledons</taxon>
        <taxon>Gunneridae</taxon>
        <taxon>Pentapetalae</taxon>
        <taxon>asterids</taxon>
        <taxon>campanulids</taxon>
        <taxon>Asterales</taxon>
        <taxon>Asteraceae</taxon>
        <taxon>Carduoideae</taxon>
        <taxon>Cardueae</taxon>
        <taxon>Centaureinae</taxon>
        <taxon>Centaurea</taxon>
    </lineage>
</organism>
<dbReference type="GO" id="GO:0005576">
    <property type="term" value="C:extracellular region"/>
    <property type="evidence" value="ECO:0007669"/>
    <property type="project" value="UniProtKB-SubCell"/>
</dbReference>
<dbReference type="InterPro" id="IPR032799">
    <property type="entry name" value="TAXi_C"/>
</dbReference>
<name>A0AA38WFT3_9ASTR</name>
<dbReference type="InterPro" id="IPR033121">
    <property type="entry name" value="PEPTIDASE_A1"/>
</dbReference>
<evidence type="ECO:0000256" key="3">
    <source>
        <dbReference type="ARBA" id="ARBA00022525"/>
    </source>
</evidence>
<evidence type="ECO:0000313" key="8">
    <source>
        <dbReference type="Proteomes" id="UP001172457"/>
    </source>
</evidence>
<sequence>MASSSSQSLTSLFLYFSLVTFCCCYSATIPFKTPTRETAIHFSVRKNETSRKSYVSSSYKRVSCGSDTCKKADGYSYCLECDTIPYPDPKRGCSNTTCAVSGFNRFQELGLDTLKVSSTDGRSIHYDYDVPKFQFSCSYDDFVVRDFPGDHTKGLAGFARSKISLASQISSTFKLANKFALCIPSSTENGLGSIFVGGGPYYMPPRIEDQSLSFVSTPLVVNPVNNGPHYYPAYNDRPSDDYFINVKDIEVSGKRVAFNSSLLSFQKDGSGGTKINIVDPFTVLHSSIYKRLVKAFITAATKNNIKRVQSVPPFGACFDSRTAPKTITGPAVPDIDLVLEENNVQLRLYGSSSMVEAKKDVICLAFINGGDLAKTSIVLGGHQLEERLLEFDLAASKLGFTSSLLVSNTSCSQSRLF</sequence>
<accession>A0AA38WFT3</accession>
<feature type="signal peptide" evidence="5">
    <location>
        <begin position="1"/>
        <end position="24"/>
    </location>
</feature>
<keyword evidence="4 5" id="KW-0732">Signal</keyword>
<dbReference type="InterPro" id="IPR001461">
    <property type="entry name" value="Aspartic_peptidase_A1"/>
</dbReference>
<dbReference type="AlphaFoldDB" id="A0AA38WFT3"/>
<comment type="subcellular location">
    <subcellularLocation>
        <location evidence="1">Secreted</location>
        <location evidence="1">Extracellular space</location>
    </subcellularLocation>
</comment>
<dbReference type="EMBL" id="JARYMX010000005">
    <property type="protein sequence ID" value="KAJ9548419.1"/>
    <property type="molecule type" value="Genomic_DNA"/>
</dbReference>
<proteinExistence type="inferred from homology"/>
<evidence type="ECO:0000256" key="4">
    <source>
        <dbReference type="ARBA" id="ARBA00022729"/>
    </source>
</evidence>
<evidence type="ECO:0000256" key="1">
    <source>
        <dbReference type="ARBA" id="ARBA00004239"/>
    </source>
</evidence>
<dbReference type="SUPFAM" id="SSF50630">
    <property type="entry name" value="Acid proteases"/>
    <property type="match status" value="1"/>
</dbReference>
<dbReference type="PROSITE" id="PS51767">
    <property type="entry name" value="PEPTIDASE_A1"/>
    <property type="match status" value="1"/>
</dbReference>
<dbReference type="GO" id="GO:0004190">
    <property type="term" value="F:aspartic-type endopeptidase activity"/>
    <property type="evidence" value="ECO:0007669"/>
    <property type="project" value="InterPro"/>
</dbReference>
<keyword evidence="3" id="KW-0964">Secreted</keyword>
<feature type="chain" id="PRO_5041273160" description="Peptidase A1 domain-containing protein" evidence="5">
    <location>
        <begin position="25"/>
        <end position="417"/>
    </location>
</feature>
<reference evidence="7" key="1">
    <citation type="submission" date="2023-03" db="EMBL/GenBank/DDBJ databases">
        <title>Chromosome-scale reference genome and RAD-based genetic map of yellow starthistle (Centaurea solstitialis) reveal putative structural variation and QTLs associated with invader traits.</title>
        <authorList>
            <person name="Reatini B."/>
            <person name="Cang F.A."/>
            <person name="Jiang Q."/>
            <person name="Mckibben M.T.W."/>
            <person name="Barker M.S."/>
            <person name="Rieseberg L.H."/>
            <person name="Dlugosch K.M."/>
        </authorList>
    </citation>
    <scope>NUCLEOTIDE SEQUENCE</scope>
    <source>
        <strain evidence="7">CAN-66</strain>
        <tissue evidence="7">Leaf</tissue>
    </source>
</reference>
<dbReference type="GO" id="GO:0006508">
    <property type="term" value="P:proteolysis"/>
    <property type="evidence" value="ECO:0007669"/>
    <property type="project" value="InterPro"/>
</dbReference>
<dbReference type="Gene3D" id="2.40.70.10">
    <property type="entry name" value="Acid Proteases"/>
    <property type="match status" value="2"/>
</dbReference>